<evidence type="ECO:0000313" key="6">
    <source>
        <dbReference type="Proteomes" id="UP000326759"/>
    </source>
</evidence>
<dbReference type="OrthoDB" id="6375174at2759"/>
<keyword evidence="4" id="KW-0175">Coiled coil</keyword>
<proteinExistence type="inferred from homology"/>
<dbReference type="SUPFAM" id="SSF46579">
    <property type="entry name" value="Prefoldin"/>
    <property type="match status" value="1"/>
</dbReference>
<dbReference type="CDD" id="cd23156">
    <property type="entry name" value="Prefoldin_3"/>
    <property type="match status" value="1"/>
</dbReference>
<dbReference type="FunFam" id="1.10.287.370:FF:000001">
    <property type="entry name" value="Prefoldin subunit 3"/>
    <property type="match status" value="1"/>
</dbReference>
<dbReference type="EMBL" id="SEYY01001038">
    <property type="protein sequence ID" value="KAB7505998.1"/>
    <property type="molecule type" value="Genomic_DNA"/>
</dbReference>
<name>A0A5N5TII2_9CRUS</name>
<dbReference type="GO" id="GO:0007021">
    <property type="term" value="P:tubulin complex assembly"/>
    <property type="evidence" value="ECO:0007669"/>
    <property type="project" value="TreeGrafter"/>
</dbReference>
<evidence type="ECO:0000256" key="4">
    <source>
        <dbReference type="SAM" id="Coils"/>
    </source>
</evidence>
<dbReference type="PANTHER" id="PTHR12409">
    <property type="entry name" value="PREFOLDIN SUBUNIT 3"/>
    <property type="match status" value="1"/>
</dbReference>
<accession>A0A5N5TII2</accession>
<protein>
    <recommendedName>
        <fullName evidence="3">Prefoldin subunit 3</fullName>
    </recommendedName>
</protein>
<gene>
    <name evidence="5" type="primary">VBP1</name>
    <name evidence="5" type="ORF">Anas_01884</name>
</gene>
<dbReference type="GO" id="GO:0005737">
    <property type="term" value="C:cytoplasm"/>
    <property type="evidence" value="ECO:0007669"/>
    <property type="project" value="UniProtKB-ARBA"/>
</dbReference>
<evidence type="ECO:0000256" key="1">
    <source>
        <dbReference type="ARBA" id="ARBA00010048"/>
    </source>
</evidence>
<keyword evidence="6" id="KW-1185">Reference proteome</keyword>
<evidence type="ECO:0000256" key="2">
    <source>
        <dbReference type="ARBA" id="ARBA00023186"/>
    </source>
</evidence>
<dbReference type="Pfam" id="PF02996">
    <property type="entry name" value="Prefoldin"/>
    <property type="match status" value="1"/>
</dbReference>
<feature type="coiled-coil region" evidence="4">
    <location>
        <begin position="30"/>
        <end position="95"/>
    </location>
</feature>
<keyword evidence="2 3" id="KW-0143">Chaperone</keyword>
<dbReference type="InterPro" id="IPR016655">
    <property type="entry name" value="PFD3"/>
</dbReference>
<dbReference type="PANTHER" id="PTHR12409:SF0">
    <property type="entry name" value="PREFOLDIN SUBUNIT 3"/>
    <property type="match status" value="1"/>
</dbReference>
<comment type="subunit">
    <text evidence="3">Heterohexamer of two PFD-alpha type and four PFD-beta type subunits.</text>
</comment>
<dbReference type="AlphaFoldDB" id="A0A5N5TII2"/>
<dbReference type="GO" id="GO:0015631">
    <property type="term" value="F:tubulin binding"/>
    <property type="evidence" value="ECO:0007669"/>
    <property type="project" value="TreeGrafter"/>
</dbReference>
<organism evidence="5 6">
    <name type="scientific">Armadillidium nasatum</name>
    <dbReference type="NCBI Taxonomy" id="96803"/>
    <lineage>
        <taxon>Eukaryota</taxon>
        <taxon>Metazoa</taxon>
        <taxon>Ecdysozoa</taxon>
        <taxon>Arthropoda</taxon>
        <taxon>Crustacea</taxon>
        <taxon>Multicrustacea</taxon>
        <taxon>Malacostraca</taxon>
        <taxon>Eumalacostraca</taxon>
        <taxon>Peracarida</taxon>
        <taxon>Isopoda</taxon>
        <taxon>Oniscidea</taxon>
        <taxon>Crinocheta</taxon>
        <taxon>Armadillidiidae</taxon>
        <taxon>Armadillidium</taxon>
    </lineage>
</organism>
<dbReference type="Proteomes" id="UP000326759">
    <property type="component" value="Unassembled WGS sequence"/>
</dbReference>
<evidence type="ECO:0000313" key="5">
    <source>
        <dbReference type="EMBL" id="KAB7505998.1"/>
    </source>
</evidence>
<dbReference type="PIRSF" id="PIRSF016396">
    <property type="entry name" value="Prefoldin_subunit_3"/>
    <property type="match status" value="1"/>
</dbReference>
<comment type="similarity">
    <text evidence="1 3">Belongs to the prefoldin subunit alpha family.</text>
</comment>
<reference evidence="5 6" key="1">
    <citation type="journal article" date="2019" name="PLoS Biol.">
        <title>Sex chromosomes control vertical transmission of feminizing Wolbachia symbionts in an isopod.</title>
        <authorList>
            <person name="Becking T."/>
            <person name="Chebbi M.A."/>
            <person name="Giraud I."/>
            <person name="Moumen B."/>
            <person name="Laverre T."/>
            <person name="Caubet Y."/>
            <person name="Peccoud J."/>
            <person name="Gilbert C."/>
            <person name="Cordaux R."/>
        </authorList>
    </citation>
    <scope>NUCLEOTIDE SEQUENCE [LARGE SCALE GENOMIC DNA]</scope>
    <source>
        <strain evidence="5">ANa2</strain>
        <tissue evidence="5">Whole body excluding digestive tract and cuticle</tissue>
    </source>
</reference>
<dbReference type="GO" id="GO:0016272">
    <property type="term" value="C:prefoldin complex"/>
    <property type="evidence" value="ECO:0007669"/>
    <property type="project" value="UniProtKB-UniRule"/>
</dbReference>
<dbReference type="GO" id="GO:0006457">
    <property type="term" value="P:protein folding"/>
    <property type="evidence" value="ECO:0007669"/>
    <property type="project" value="UniProtKB-UniRule"/>
</dbReference>
<comment type="function">
    <text evidence="3">Binds specifically to cytosolic chaperonin (c-CPN) and transfers target proteins to it. Binds to nascent polypeptide chain and promotes folding in an environment in which there are many competing pathways for nonnative proteins.</text>
</comment>
<evidence type="ECO:0000256" key="3">
    <source>
        <dbReference type="PIRNR" id="PIRNR016396"/>
    </source>
</evidence>
<sequence>MSETEDKKLDENSSYMGIPEAPFVEDVDSYMNKEENLNNFQNVMRKLEEQLNKYKFMEVHLQAKRKKLKSQIPDIKSSLEIVKEMKNRKDNAEEIETHYMLSDQVYMKAGIPPTDKVCLWLGANVMLEYCLDDADSLLSKNLSNAIKHLSQVEHDLDFLRNQCTTTEVTRARVYNWDVKRRRAAKSST</sequence>
<dbReference type="GO" id="GO:0007017">
    <property type="term" value="P:microtubule-based process"/>
    <property type="evidence" value="ECO:0007669"/>
    <property type="project" value="TreeGrafter"/>
</dbReference>
<dbReference type="Gene3D" id="1.10.287.370">
    <property type="match status" value="1"/>
</dbReference>
<comment type="caution">
    <text evidence="5">The sequence shown here is derived from an EMBL/GenBank/DDBJ whole genome shotgun (WGS) entry which is preliminary data.</text>
</comment>
<dbReference type="InterPro" id="IPR004127">
    <property type="entry name" value="Prefoldin_subunit_alpha"/>
</dbReference>
<dbReference type="InterPro" id="IPR009053">
    <property type="entry name" value="Prefoldin"/>
</dbReference>